<dbReference type="AlphaFoldDB" id="D5GFT0"/>
<dbReference type="InParanoid" id="D5GFT0"/>
<dbReference type="KEGG" id="tml:GSTUM_00007061001"/>
<name>D5GFT0_TUBMM</name>
<reference evidence="1 2" key="1">
    <citation type="journal article" date="2010" name="Nature">
        <title>Perigord black truffle genome uncovers evolutionary origins and mechanisms of symbiosis.</title>
        <authorList>
            <person name="Martin F."/>
            <person name="Kohler A."/>
            <person name="Murat C."/>
            <person name="Balestrini R."/>
            <person name="Coutinho P.M."/>
            <person name="Jaillon O."/>
            <person name="Montanini B."/>
            <person name="Morin E."/>
            <person name="Noel B."/>
            <person name="Percudani R."/>
            <person name="Porcel B."/>
            <person name="Rubini A."/>
            <person name="Amicucci A."/>
            <person name="Amselem J."/>
            <person name="Anthouard V."/>
            <person name="Arcioni S."/>
            <person name="Artiguenave F."/>
            <person name="Aury J.M."/>
            <person name="Ballario P."/>
            <person name="Bolchi A."/>
            <person name="Brenna A."/>
            <person name="Brun A."/>
            <person name="Buee M."/>
            <person name="Cantarel B."/>
            <person name="Chevalier G."/>
            <person name="Couloux A."/>
            <person name="Da Silva C."/>
            <person name="Denoeud F."/>
            <person name="Duplessis S."/>
            <person name="Ghignone S."/>
            <person name="Hilselberger B."/>
            <person name="Iotti M."/>
            <person name="Marcais B."/>
            <person name="Mello A."/>
            <person name="Miranda M."/>
            <person name="Pacioni G."/>
            <person name="Quesneville H."/>
            <person name="Riccioni C."/>
            <person name="Ruotolo R."/>
            <person name="Splivallo R."/>
            <person name="Stocchi V."/>
            <person name="Tisserant E."/>
            <person name="Viscomi A.R."/>
            <person name="Zambonelli A."/>
            <person name="Zampieri E."/>
            <person name="Henrissat B."/>
            <person name="Lebrun M.H."/>
            <person name="Paolocci F."/>
            <person name="Bonfante P."/>
            <person name="Ottonello S."/>
            <person name="Wincker P."/>
        </authorList>
    </citation>
    <scope>NUCLEOTIDE SEQUENCE [LARGE SCALE GENOMIC DNA]</scope>
    <source>
        <strain evidence="1 2">Mel28</strain>
    </source>
</reference>
<sequence length="68" mass="7870">MSSLSRFCVSQVLVHPFVPWHCLDIYITFCTMEFPSILKMYLYVSKIQSRAVGVNIGRGLVRKYLTLL</sequence>
<dbReference type="Proteomes" id="UP000006911">
    <property type="component" value="Unassembled WGS sequence"/>
</dbReference>
<gene>
    <name evidence="1" type="ORF">GSTUM_00007061001</name>
</gene>
<protein>
    <submittedName>
        <fullName evidence="1">(Perigord truffle) hypothetical protein</fullName>
    </submittedName>
</protein>
<accession>D5GFT0</accession>
<organism evidence="1 2">
    <name type="scientific">Tuber melanosporum (strain Mel28)</name>
    <name type="common">Perigord black truffle</name>
    <dbReference type="NCBI Taxonomy" id="656061"/>
    <lineage>
        <taxon>Eukaryota</taxon>
        <taxon>Fungi</taxon>
        <taxon>Dikarya</taxon>
        <taxon>Ascomycota</taxon>
        <taxon>Pezizomycotina</taxon>
        <taxon>Pezizomycetes</taxon>
        <taxon>Pezizales</taxon>
        <taxon>Tuberaceae</taxon>
        <taxon>Tuber</taxon>
    </lineage>
</organism>
<dbReference type="GeneID" id="9187284"/>
<dbReference type="RefSeq" id="XP_002839182.1">
    <property type="nucleotide sequence ID" value="XM_002839136.1"/>
</dbReference>
<dbReference type="EMBL" id="FN430220">
    <property type="protein sequence ID" value="CAZ83373.1"/>
    <property type="molecule type" value="Genomic_DNA"/>
</dbReference>
<dbReference type="HOGENOM" id="CLU_2795787_0_0_1"/>
<evidence type="ECO:0000313" key="1">
    <source>
        <dbReference type="EMBL" id="CAZ83373.1"/>
    </source>
</evidence>
<proteinExistence type="predicted"/>
<keyword evidence="2" id="KW-1185">Reference proteome</keyword>
<evidence type="ECO:0000313" key="2">
    <source>
        <dbReference type="Proteomes" id="UP000006911"/>
    </source>
</evidence>